<reference evidence="2 3" key="1">
    <citation type="submission" date="2018-10" db="EMBL/GenBank/DDBJ databases">
        <title>Genome assembly for a Yunnan-Guizhou Plateau 3E fish, Anabarilius grahami (Regan), and its evolutionary and genetic applications.</title>
        <authorList>
            <person name="Jiang W."/>
        </authorList>
    </citation>
    <scope>NUCLEOTIDE SEQUENCE [LARGE SCALE GENOMIC DNA]</scope>
    <source>
        <strain evidence="2">AG-KIZ</strain>
        <tissue evidence="2">Muscle</tissue>
    </source>
</reference>
<keyword evidence="3" id="KW-1185">Reference proteome</keyword>
<evidence type="ECO:0000256" key="1">
    <source>
        <dbReference type="SAM" id="MobiDB-lite"/>
    </source>
</evidence>
<feature type="region of interest" description="Disordered" evidence="1">
    <location>
        <begin position="101"/>
        <end position="127"/>
    </location>
</feature>
<comment type="caution">
    <text evidence="2">The sequence shown here is derived from an EMBL/GenBank/DDBJ whole genome shotgun (WGS) entry which is preliminary data.</text>
</comment>
<gene>
    <name evidence="2" type="ORF">DPX16_20171</name>
</gene>
<protein>
    <submittedName>
        <fullName evidence="2">Uncharacterized protein</fullName>
    </submittedName>
</protein>
<feature type="region of interest" description="Disordered" evidence="1">
    <location>
        <begin position="41"/>
        <end position="71"/>
    </location>
</feature>
<dbReference type="EMBL" id="RJVU01063416">
    <property type="protein sequence ID" value="ROJ25358.1"/>
    <property type="molecule type" value="Genomic_DNA"/>
</dbReference>
<evidence type="ECO:0000313" key="3">
    <source>
        <dbReference type="Proteomes" id="UP000281406"/>
    </source>
</evidence>
<name>A0A3N0XQW6_ANAGA</name>
<sequence>MSDSDELPEESVQVPDVEAVGNVIEQMRGQIQELSDWRNDTLANRAVGGGAVPTPRPRSKEKSQPDVKPVIMDENEMSELDFVVVEEVVQPSVRVAANSPMVSEASVTSELEGDSSEGIQVRASADTGRDSAEYDDVVLRATDERDQSQVRKFHFMIKVTKMITVITESCSKSPNATQ</sequence>
<dbReference type="AlphaFoldDB" id="A0A3N0XQW6"/>
<accession>A0A3N0XQW6</accession>
<organism evidence="2 3">
    <name type="scientific">Anabarilius grahami</name>
    <name type="common">Kanglang fish</name>
    <name type="synonym">Barilius grahami</name>
    <dbReference type="NCBI Taxonomy" id="495550"/>
    <lineage>
        <taxon>Eukaryota</taxon>
        <taxon>Metazoa</taxon>
        <taxon>Chordata</taxon>
        <taxon>Craniata</taxon>
        <taxon>Vertebrata</taxon>
        <taxon>Euteleostomi</taxon>
        <taxon>Actinopterygii</taxon>
        <taxon>Neopterygii</taxon>
        <taxon>Teleostei</taxon>
        <taxon>Ostariophysi</taxon>
        <taxon>Cypriniformes</taxon>
        <taxon>Xenocyprididae</taxon>
        <taxon>Xenocypridinae</taxon>
        <taxon>Xenocypridinae incertae sedis</taxon>
        <taxon>Anabarilius</taxon>
    </lineage>
</organism>
<proteinExistence type="predicted"/>
<evidence type="ECO:0000313" key="2">
    <source>
        <dbReference type="EMBL" id="ROJ25358.1"/>
    </source>
</evidence>
<dbReference type="Proteomes" id="UP000281406">
    <property type="component" value="Unassembled WGS sequence"/>
</dbReference>